<feature type="transmembrane region" description="Helical" evidence="5">
    <location>
        <begin position="260"/>
        <end position="286"/>
    </location>
</feature>
<comment type="subcellular location">
    <subcellularLocation>
        <location evidence="1">Membrane</location>
        <topology evidence="1">Multi-pass membrane protein</topology>
    </subcellularLocation>
</comment>
<dbReference type="EMBL" id="JAUHPW010000003">
    <property type="protein sequence ID" value="MDN4475287.1"/>
    <property type="molecule type" value="Genomic_DNA"/>
</dbReference>
<feature type="transmembrane region" description="Helical" evidence="5">
    <location>
        <begin position="298"/>
        <end position="318"/>
    </location>
</feature>
<feature type="transmembrane region" description="Helical" evidence="5">
    <location>
        <begin position="90"/>
        <end position="123"/>
    </location>
</feature>
<evidence type="ECO:0000256" key="1">
    <source>
        <dbReference type="ARBA" id="ARBA00004141"/>
    </source>
</evidence>
<reference evidence="7" key="1">
    <citation type="submission" date="2023-06" db="EMBL/GenBank/DDBJ databases">
        <title>Sysu t00192.</title>
        <authorList>
            <person name="Gao L."/>
            <person name="Fang B.-Z."/>
            <person name="Li W.-J."/>
        </authorList>
    </citation>
    <scope>NUCLEOTIDE SEQUENCE</scope>
    <source>
        <strain evidence="7">SYSU T00192</strain>
    </source>
</reference>
<keyword evidence="4 5" id="KW-0472">Membrane</keyword>
<dbReference type="RefSeq" id="WP_301131732.1">
    <property type="nucleotide sequence ID" value="NZ_JAUHPW010000003.1"/>
</dbReference>
<feature type="transmembrane region" description="Helical" evidence="5">
    <location>
        <begin position="228"/>
        <end position="248"/>
    </location>
</feature>
<evidence type="ECO:0000256" key="2">
    <source>
        <dbReference type="ARBA" id="ARBA00022692"/>
    </source>
</evidence>
<organism evidence="7 8">
    <name type="scientific">Demequina litoralis</name>
    <dbReference type="NCBI Taxonomy" id="3051660"/>
    <lineage>
        <taxon>Bacteria</taxon>
        <taxon>Bacillati</taxon>
        <taxon>Actinomycetota</taxon>
        <taxon>Actinomycetes</taxon>
        <taxon>Micrococcales</taxon>
        <taxon>Demequinaceae</taxon>
        <taxon>Demequina</taxon>
    </lineage>
</organism>
<keyword evidence="2 5" id="KW-0812">Transmembrane</keyword>
<name>A0ABT8G8A8_9MICO</name>
<feature type="transmembrane region" description="Helical" evidence="5">
    <location>
        <begin position="204"/>
        <end position="222"/>
    </location>
</feature>
<evidence type="ECO:0000313" key="7">
    <source>
        <dbReference type="EMBL" id="MDN4475287.1"/>
    </source>
</evidence>
<dbReference type="Pfam" id="PF13515">
    <property type="entry name" value="FUSC_2"/>
    <property type="match status" value="1"/>
</dbReference>
<evidence type="ECO:0000313" key="8">
    <source>
        <dbReference type="Proteomes" id="UP001172728"/>
    </source>
</evidence>
<feature type="transmembrane region" description="Helical" evidence="5">
    <location>
        <begin position="35"/>
        <end position="53"/>
    </location>
</feature>
<evidence type="ECO:0000256" key="3">
    <source>
        <dbReference type="ARBA" id="ARBA00022989"/>
    </source>
</evidence>
<evidence type="ECO:0000256" key="5">
    <source>
        <dbReference type="SAM" id="Phobius"/>
    </source>
</evidence>
<dbReference type="Proteomes" id="UP001172728">
    <property type="component" value="Unassembled WGS sequence"/>
</dbReference>
<evidence type="ECO:0000259" key="6">
    <source>
        <dbReference type="Pfam" id="PF13515"/>
    </source>
</evidence>
<evidence type="ECO:0000256" key="4">
    <source>
        <dbReference type="ARBA" id="ARBA00023136"/>
    </source>
</evidence>
<feature type="transmembrane region" description="Helical" evidence="5">
    <location>
        <begin position="154"/>
        <end position="176"/>
    </location>
</feature>
<proteinExistence type="predicted"/>
<keyword evidence="3 5" id="KW-1133">Transmembrane helix</keyword>
<feature type="transmembrane region" description="Helical" evidence="5">
    <location>
        <begin position="59"/>
        <end position="78"/>
    </location>
</feature>
<keyword evidence="8" id="KW-1185">Reference proteome</keyword>
<sequence>MAEDPRRRDVWRHGMRRAVVSLGTLVPAKEPRWPIALQASIVLTVPILVGIAFDRIDLGLIAATGAFTVPYFAALPRLERLRLRPIAGLVLVLTSILGALLAPYAWWSALGLVVVTILIGIAVHGYRLGPPGPLFPILVYGMSGHAVNGGVPPLVLVGAVAAGCAWAVVASIAPLVRRVHWQVTPRPLRVLLAPPEWDRGARELVWRTVIVAVLGTALSMLYVDPERAYWTVAAGVVVIGVVPGRGLALTRGLHRAVGTVLGVGVYLAIAYSGMPPLALAFTLGALQYVTELAITRHYAIAVTAVTPMALVIVTASAGQLGDLAVTGERILDTALGAGLAVATALLHPPAPPDPAGRHAPPHRPD</sequence>
<dbReference type="InterPro" id="IPR049453">
    <property type="entry name" value="Memb_transporter_dom"/>
</dbReference>
<gene>
    <name evidence="7" type="ORF">QQX09_05380</name>
</gene>
<protein>
    <submittedName>
        <fullName evidence="7">FUSC family protein</fullName>
    </submittedName>
</protein>
<accession>A0ABT8G8A8</accession>
<feature type="domain" description="Integral membrane bound transporter" evidence="6">
    <location>
        <begin position="220"/>
        <end position="342"/>
    </location>
</feature>
<comment type="caution">
    <text evidence="7">The sequence shown here is derived from an EMBL/GenBank/DDBJ whole genome shotgun (WGS) entry which is preliminary data.</text>
</comment>